<evidence type="ECO:0000313" key="8">
    <source>
        <dbReference type="Proteomes" id="UP000310016"/>
    </source>
</evidence>
<protein>
    <recommendedName>
        <fullName evidence="3">Ribosome biogenesis GTPase A</fullName>
    </recommendedName>
</protein>
<organism evidence="7 8">
    <name type="scientific">Chitiniphilus eburneus</name>
    <dbReference type="NCBI Taxonomy" id="2571148"/>
    <lineage>
        <taxon>Bacteria</taxon>
        <taxon>Pseudomonadati</taxon>
        <taxon>Pseudomonadota</taxon>
        <taxon>Betaproteobacteria</taxon>
        <taxon>Neisseriales</taxon>
        <taxon>Chitinibacteraceae</taxon>
        <taxon>Chitiniphilus</taxon>
    </lineage>
</organism>
<dbReference type="AlphaFoldDB" id="A0A4U0Q8A4"/>
<dbReference type="Gene3D" id="1.10.1580.10">
    <property type="match status" value="1"/>
</dbReference>
<comment type="function">
    <text evidence="3">Required for a late step of 50S ribosomal subunit assembly. Has GTPase activity.</text>
</comment>
<keyword evidence="2 3" id="KW-0342">GTP-binding</keyword>
<dbReference type="CDD" id="cd01856">
    <property type="entry name" value="YlqF"/>
    <property type="match status" value="1"/>
</dbReference>
<reference evidence="7 8" key="1">
    <citation type="submission" date="2019-04" db="EMBL/GenBank/DDBJ databases">
        <title>Chitiniphilus eburnea sp. nov., a novel chitinolytic bacterium isolated from aquaculture sludge.</title>
        <authorList>
            <person name="Sheng M."/>
        </authorList>
    </citation>
    <scope>NUCLEOTIDE SEQUENCE [LARGE SCALE GENOMIC DNA]</scope>
    <source>
        <strain evidence="7 8">HX-2-15</strain>
    </source>
</reference>
<dbReference type="Proteomes" id="UP000310016">
    <property type="component" value="Unassembled WGS sequence"/>
</dbReference>
<feature type="binding site" evidence="4">
    <location>
        <begin position="60"/>
        <end position="63"/>
    </location>
    <ligand>
        <name>GTP</name>
        <dbReference type="ChEBI" id="CHEBI:37565"/>
    </ligand>
</feature>
<dbReference type="InterPro" id="IPR027417">
    <property type="entry name" value="P-loop_NTPase"/>
</dbReference>
<dbReference type="NCBIfam" id="TIGR03596">
    <property type="entry name" value="GTPase_YlqF"/>
    <property type="match status" value="1"/>
</dbReference>
<dbReference type="GO" id="GO:0005737">
    <property type="term" value="C:cytoplasm"/>
    <property type="evidence" value="ECO:0007669"/>
    <property type="project" value="UniProtKB-SubCell"/>
</dbReference>
<dbReference type="GO" id="GO:0003924">
    <property type="term" value="F:GTPase activity"/>
    <property type="evidence" value="ECO:0007669"/>
    <property type="project" value="TreeGrafter"/>
</dbReference>
<sequence length="302" mass="33513">MSIQWYPGHMHAARKQVAETMAKVDLVIEVVDARLPGSSTNPMIDQLRRARQRPALKILNKADLADPALNARWLEWFRAQPATSAILMGEDNKQGQARKLPQYCRELAPHRTGAEKPLRAMIMGIPNVGKSTLINVLMSRRIANVADTPGVTKSQQRVETGEGFILYDTPGLLWPKIERPESGYRLALAGSVGRNAYNEEDVAWFAVETLQQRYPQLLAARYKLDDLSLPADELFNQIGKKRGAVLGGGRIDRQKTAELILTDFRSGTLGRITLESPDDFLLPPEPLAPTDHTGSADEDIAE</sequence>
<evidence type="ECO:0000256" key="1">
    <source>
        <dbReference type="ARBA" id="ARBA00022741"/>
    </source>
</evidence>
<comment type="subcellular location">
    <subcellularLocation>
        <location evidence="3">Cytoplasm</location>
    </subcellularLocation>
</comment>
<dbReference type="RefSeq" id="WP_136771976.1">
    <property type="nucleotide sequence ID" value="NZ_SUMF01000002.1"/>
</dbReference>
<evidence type="ECO:0000313" key="7">
    <source>
        <dbReference type="EMBL" id="TJZ77501.1"/>
    </source>
</evidence>
<comment type="similarity">
    <text evidence="3">Belongs to the TRAFAC class YlqF/YawG GTPase family. MTG1 subfamily.</text>
</comment>
<dbReference type="InterPro" id="IPR023179">
    <property type="entry name" value="GTP-bd_ortho_bundle_sf"/>
</dbReference>
<feature type="domain" description="G" evidence="6">
    <location>
        <begin position="120"/>
        <end position="180"/>
    </location>
</feature>
<dbReference type="SUPFAM" id="SSF52540">
    <property type="entry name" value="P-loop containing nucleoside triphosphate hydrolases"/>
    <property type="match status" value="1"/>
</dbReference>
<feature type="binding site" evidence="4">
    <location>
        <begin position="127"/>
        <end position="132"/>
    </location>
    <ligand>
        <name>GTP</name>
        <dbReference type="ChEBI" id="CHEBI:37565"/>
    </ligand>
</feature>
<proteinExistence type="inferred from homology"/>
<evidence type="ECO:0000256" key="4">
    <source>
        <dbReference type="PIRSR" id="PIRSR006230-1"/>
    </source>
</evidence>
<comment type="caution">
    <text evidence="7">The sequence shown here is derived from an EMBL/GenBank/DDBJ whole genome shotgun (WGS) entry which is preliminary data.</text>
</comment>
<feature type="binding site" evidence="4">
    <location>
        <position position="171"/>
    </location>
    <ligand>
        <name>GTP</name>
        <dbReference type="ChEBI" id="CHEBI:37565"/>
    </ligand>
</feature>
<dbReference type="InterPro" id="IPR016478">
    <property type="entry name" value="GTPase_MTG1"/>
</dbReference>
<keyword evidence="3" id="KW-0963">Cytoplasm</keyword>
<dbReference type="PANTHER" id="PTHR45782:SF4">
    <property type="entry name" value="MITOCHONDRIAL RIBOSOME-ASSOCIATED GTPASE 1"/>
    <property type="match status" value="1"/>
</dbReference>
<accession>A0A4U0Q8A4</accession>
<evidence type="ECO:0000256" key="2">
    <source>
        <dbReference type="ARBA" id="ARBA00023134"/>
    </source>
</evidence>
<dbReference type="PIRSF" id="PIRSF006230">
    <property type="entry name" value="MG442"/>
    <property type="match status" value="1"/>
</dbReference>
<dbReference type="EMBL" id="SUMF01000002">
    <property type="protein sequence ID" value="TJZ77501.1"/>
    <property type="molecule type" value="Genomic_DNA"/>
</dbReference>
<dbReference type="PANTHER" id="PTHR45782">
    <property type="entry name" value="MITOCHONDRIAL RIBOSOME-ASSOCIATED GTPASE 1"/>
    <property type="match status" value="1"/>
</dbReference>
<keyword evidence="8" id="KW-1185">Reference proteome</keyword>
<feature type="region of interest" description="Disordered" evidence="5">
    <location>
        <begin position="280"/>
        <end position="302"/>
    </location>
</feature>
<dbReference type="GO" id="GO:0006412">
    <property type="term" value="P:translation"/>
    <property type="evidence" value="ECO:0007669"/>
    <property type="project" value="TreeGrafter"/>
</dbReference>
<name>A0A4U0Q8A4_9NEIS</name>
<dbReference type="Pfam" id="PF01926">
    <property type="entry name" value="MMR_HSR1"/>
    <property type="match status" value="1"/>
</dbReference>
<dbReference type="Gene3D" id="3.40.50.300">
    <property type="entry name" value="P-loop containing nucleotide triphosphate hydrolases"/>
    <property type="match status" value="1"/>
</dbReference>
<gene>
    <name evidence="7" type="primary">ylqF</name>
    <name evidence="7" type="ORF">FAZ21_03980</name>
</gene>
<dbReference type="InterPro" id="IPR006073">
    <property type="entry name" value="GTP-bd"/>
</dbReference>
<keyword evidence="1 3" id="KW-0547">Nucleotide-binding</keyword>
<evidence type="ECO:0000259" key="6">
    <source>
        <dbReference type="Pfam" id="PF01926"/>
    </source>
</evidence>
<evidence type="ECO:0000256" key="3">
    <source>
        <dbReference type="PIRNR" id="PIRNR006230"/>
    </source>
</evidence>
<dbReference type="InterPro" id="IPR019991">
    <property type="entry name" value="GTP-bd_ribosome_bgen"/>
</dbReference>
<dbReference type="OrthoDB" id="9779790at2"/>
<evidence type="ECO:0000256" key="5">
    <source>
        <dbReference type="SAM" id="MobiDB-lite"/>
    </source>
</evidence>
<dbReference type="GO" id="GO:0005525">
    <property type="term" value="F:GTP binding"/>
    <property type="evidence" value="ECO:0007669"/>
    <property type="project" value="UniProtKB-KW"/>
</dbReference>